<feature type="domain" description="PIG-P" evidence="7">
    <location>
        <begin position="209"/>
        <end position="379"/>
    </location>
</feature>
<dbReference type="PANTHER" id="PTHR46346:SF1">
    <property type="entry name" value="PHOSPHATIDYLINOSITOL N-ACETYLGLUCOSAMINYLTRANSFERASE SUBUNIT P"/>
    <property type="match status" value="1"/>
</dbReference>
<feature type="compositionally biased region" description="Polar residues" evidence="5">
    <location>
        <begin position="38"/>
        <end position="60"/>
    </location>
</feature>
<comment type="caution">
    <text evidence="8">The sequence shown here is derived from an EMBL/GenBank/DDBJ whole genome shotgun (WGS) entry which is preliminary data.</text>
</comment>
<comment type="subcellular location">
    <subcellularLocation>
        <location evidence="1">Membrane</location>
        <topology evidence="1">Multi-pass membrane protein</topology>
    </subcellularLocation>
</comment>
<protein>
    <submittedName>
        <fullName evidence="8">Meiotically up-regulated 84 protein</fullName>
    </submittedName>
</protein>
<dbReference type="InterPro" id="IPR052263">
    <property type="entry name" value="GPI_Anchor_Biosynth"/>
</dbReference>
<feature type="compositionally biased region" description="Low complexity" evidence="5">
    <location>
        <begin position="144"/>
        <end position="155"/>
    </location>
</feature>
<evidence type="ECO:0000256" key="4">
    <source>
        <dbReference type="ARBA" id="ARBA00023136"/>
    </source>
</evidence>
<accession>A0A9W7SRC2</accession>
<dbReference type="OrthoDB" id="690928at2759"/>
<gene>
    <name evidence="8" type="ORF">Tdes44962_MAKER02926</name>
</gene>
<feature type="compositionally biased region" description="Pro residues" evidence="5">
    <location>
        <begin position="1"/>
        <end position="14"/>
    </location>
</feature>
<feature type="compositionally biased region" description="Polar residues" evidence="5">
    <location>
        <begin position="156"/>
        <end position="170"/>
    </location>
</feature>
<dbReference type="GO" id="GO:0016020">
    <property type="term" value="C:membrane"/>
    <property type="evidence" value="ECO:0007669"/>
    <property type="project" value="UniProtKB-SubCell"/>
</dbReference>
<dbReference type="Proteomes" id="UP001138500">
    <property type="component" value="Unassembled WGS sequence"/>
</dbReference>
<feature type="compositionally biased region" description="Acidic residues" evidence="5">
    <location>
        <begin position="82"/>
        <end position="98"/>
    </location>
</feature>
<keyword evidence="3 6" id="KW-1133">Transmembrane helix</keyword>
<evidence type="ECO:0000256" key="6">
    <source>
        <dbReference type="SAM" id="Phobius"/>
    </source>
</evidence>
<evidence type="ECO:0000256" key="3">
    <source>
        <dbReference type="ARBA" id="ARBA00022989"/>
    </source>
</evidence>
<sequence>MPPQSRGPTKPAPLPAGFVSKSTPNLPTLKTFERDTTSDTPSTLQPSHAGSPDLITSPSEPASIDDFSLDPSLSPASSSHDNDDDDDISDQDSEEEDTSPISNLPTRPIYQNKHSRSHTHLAPSAAFAPPFYNRPPTPLPPSPSLTSLLRPTFSTANSRPTTPDPSSDENTAPPPRPSIDGAQTPNSTAASTLLRSAKPIPRASPKVPTYEYYGFTLYLTSSLAFIVYLFWSILPSPFLHQLGIYYYPNRWWALAIPAWTVMFIVYIYVALAAYNTGHLTLPLNSVETLVDEAANIAVVDAKGNIIHDETPSWQGQDEVGKGKASWGRKGGKRQAQQHARQGSLGRVQGEGELDWRTLWMEGTDAVMDIPVGGVCEILYGMDEEEQDD</sequence>
<keyword evidence="9" id="KW-1185">Reference proteome</keyword>
<dbReference type="AlphaFoldDB" id="A0A9W7SRC2"/>
<dbReference type="PANTHER" id="PTHR46346">
    <property type="entry name" value="PHOSPHATIDYLINOSITOL N-ACETYLGLUCOSAMINYLTRANSFERASE SUBUNIT P"/>
    <property type="match status" value="1"/>
</dbReference>
<feature type="transmembrane region" description="Helical" evidence="6">
    <location>
        <begin position="251"/>
        <end position="274"/>
    </location>
</feature>
<evidence type="ECO:0000313" key="9">
    <source>
        <dbReference type="Proteomes" id="UP001138500"/>
    </source>
</evidence>
<evidence type="ECO:0000256" key="1">
    <source>
        <dbReference type="ARBA" id="ARBA00004141"/>
    </source>
</evidence>
<organism evidence="8 9">
    <name type="scientific">Teratosphaeria destructans</name>
    <dbReference type="NCBI Taxonomy" id="418781"/>
    <lineage>
        <taxon>Eukaryota</taxon>
        <taxon>Fungi</taxon>
        <taxon>Dikarya</taxon>
        <taxon>Ascomycota</taxon>
        <taxon>Pezizomycotina</taxon>
        <taxon>Dothideomycetes</taxon>
        <taxon>Dothideomycetidae</taxon>
        <taxon>Mycosphaerellales</taxon>
        <taxon>Teratosphaeriaceae</taxon>
        <taxon>Teratosphaeria</taxon>
    </lineage>
</organism>
<dbReference type="GO" id="GO:0005783">
    <property type="term" value="C:endoplasmic reticulum"/>
    <property type="evidence" value="ECO:0007669"/>
    <property type="project" value="TreeGrafter"/>
</dbReference>
<feature type="region of interest" description="Disordered" evidence="5">
    <location>
        <begin position="1"/>
        <end position="195"/>
    </location>
</feature>
<dbReference type="EMBL" id="RIBY02001890">
    <property type="protein sequence ID" value="KAH9827300.1"/>
    <property type="molecule type" value="Genomic_DNA"/>
</dbReference>
<reference evidence="8 9" key="2">
    <citation type="journal article" date="2021" name="Curr. Genet.">
        <title>Genetic response to nitrogen starvation in the aggressive Eucalyptus foliar pathogen Teratosphaeria destructans.</title>
        <authorList>
            <person name="Havenga M."/>
            <person name="Wingfield B.D."/>
            <person name="Wingfield M.J."/>
            <person name="Dreyer L.L."/>
            <person name="Roets F."/>
            <person name="Aylward J."/>
        </authorList>
    </citation>
    <scope>NUCLEOTIDE SEQUENCE [LARGE SCALE GENOMIC DNA]</scope>
    <source>
        <strain evidence="8">CMW44962</strain>
    </source>
</reference>
<keyword evidence="2 6" id="KW-0812">Transmembrane</keyword>
<proteinExistence type="predicted"/>
<feature type="transmembrane region" description="Helical" evidence="6">
    <location>
        <begin position="212"/>
        <end position="231"/>
    </location>
</feature>
<dbReference type="GO" id="GO:0006506">
    <property type="term" value="P:GPI anchor biosynthetic process"/>
    <property type="evidence" value="ECO:0007669"/>
    <property type="project" value="TreeGrafter"/>
</dbReference>
<evidence type="ECO:0000313" key="8">
    <source>
        <dbReference type="EMBL" id="KAH9827300.1"/>
    </source>
</evidence>
<reference evidence="8 9" key="1">
    <citation type="journal article" date="2018" name="IMA Fungus">
        <title>IMA Genome-F 10: Nine draft genome sequences of Claviceps purpurea s.lat., including C. arundinis, C. humidiphila, and C. cf. spartinae, pseudomolecules for the pitch canker pathogen Fusarium circinatum, draft genome of Davidsoniella eucalypti, Grosmannia galeiformis, Quambalaria eucalypti, and Teratosphaeria destructans.</title>
        <authorList>
            <person name="Wingfield B.D."/>
            <person name="Liu M."/>
            <person name="Nguyen H.D."/>
            <person name="Lane F.A."/>
            <person name="Morgan S.W."/>
            <person name="De Vos L."/>
            <person name="Wilken P.M."/>
            <person name="Duong T.A."/>
            <person name="Aylward J."/>
            <person name="Coetzee M.P."/>
            <person name="Dadej K."/>
            <person name="De Beer Z.W."/>
            <person name="Findlay W."/>
            <person name="Havenga M."/>
            <person name="Kolarik M."/>
            <person name="Menzies J.G."/>
            <person name="Naidoo K."/>
            <person name="Pochopski O."/>
            <person name="Shoukouhi P."/>
            <person name="Santana Q.C."/>
            <person name="Seifert K.A."/>
            <person name="Soal N."/>
            <person name="Steenkamp E.T."/>
            <person name="Tatham C.T."/>
            <person name="van der Nest M.A."/>
            <person name="Wingfield M.J."/>
        </authorList>
    </citation>
    <scope>NUCLEOTIDE SEQUENCE [LARGE SCALE GENOMIC DNA]</scope>
    <source>
        <strain evidence="8">CMW44962</strain>
    </source>
</reference>
<feature type="compositionally biased region" description="Pro residues" evidence="5">
    <location>
        <begin position="132"/>
        <end position="143"/>
    </location>
</feature>
<feature type="compositionally biased region" description="Polar residues" evidence="5">
    <location>
        <begin position="181"/>
        <end position="194"/>
    </location>
</feature>
<dbReference type="Pfam" id="PF08510">
    <property type="entry name" value="PIG-P"/>
    <property type="match status" value="1"/>
</dbReference>
<dbReference type="InterPro" id="IPR013717">
    <property type="entry name" value="PIG-P"/>
</dbReference>
<feature type="region of interest" description="Disordered" evidence="5">
    <location>
        <begin position="312"/>
        <end position="346"/>
    </location>
</feature>
<evidence type="ECO:0000256" key="2">
    <source>
        <dbReference type="ARBA" id="ARBA00022692"/>
    </source>
</evidence>
<evidence type="ECO:0000259" key="7">
    <source>
        <dbReference type="Pfam" id="PF08510"/>
    </source>
</evidence>
<feature type="compositionally biased region" description="Low complexity" evidence="5">
    <location>
        <begin position="64"/>
        <end position="79"/>
    </location>
</feature>
<name>A0A9W7SRC2_9PEZI</name>
<evidence type="ECO:0000256" key="5">
    <source>
        <dbReference type="SAM" id="MobiDB-lite"/>
    </source>
</evidence>
<keyword evidence="4 6" id="KW-0472">Membrane</keyword>